<comment type="subcellular location">
    <subcellularLocation>
        <location evidence="1">Membrane</location>
        <topology evidence="1">Multi-pass membrane protein</topology>
    </subcellularLocation>
</comment>
<name>G7YUG6_CLOSI</name>
<reference evidence="6" key="1">
    <citation type="journal article" date="2011" name="Genome Biol.">
        <title>The draft genome of the carcinogenic human liver fluke Clonorchis sinensis.</title>
        <authorList>
            <person name="Wang X."/>
            <person name="Chen W."/>
            <person name="Huang Y."/>
            <person name="Sun J."/>
            <person name="Men J."/>
            <person name="Liu H."/>
            <person name="Luo F."/>
            <person name="Guo L."/>
            <person name="Lv X."/>
            <person name="Deng C."/>
            <person name="Zhou C."/>
            <person name="Fan Y."/>
            <person name="Li X."/>
            <person name="Huang L."/>
            <person name="Hu Y."/>
            <person name="Liang C."/>
            <person name="Hu X."/>
            <person name="Xu J."/>
            <person name="Yu X."/>
        </authorList>
    </citation>
    <scope>NUCLEOTIDE SEQUENCE [LARGE SCALE GENOMIC DNA]</scope>
    <source>
        <strain evidence="6">Henan</strain>
    </source>
</reference>
<proteinExistence type="predicted"/>
<feature type="transmembrane region" description="Helical" evidence="5">
    <location>
        <begin position="210"/>
        <end position="231"/>
    </location>
</feature>
<feature type="transmembrane region" description="Helical" evidence="5">
    <location>
        <begin position="526"/>
        <end position="548"/>
    </location>
</feature>
<keyword evidence="3 5" id="KW-1133">Transmembrane helix</keyword>
<keyword evidence="7" id="KW-1185">Reference proteome</keyword>
<evidence type="ECO:0000256" key="1">
    <source>
        <dbReference type="ARBA" id="ARBA00004141"/>
    </source>
</evidence>
<feature type="transmembrane region" description="Helical" evidence="5">
    <location>
        <begin position="492"/>
        <end position="514"/>
    </location>
</feature>
<protein>
    <submittedName>
        <fullName evidence="6">Uncharacterized protein</fullName>
    </submittedName>
</protein>
<evidence type="ECO:0000313" key="6">
    <source>
        <dbReference type="EMBL" id="GAA56596.1"/>
    </source>
</evidence>
<dbReference type="Proteomes" id="UP000008909">
    <property type="component" value="Unassembled WGS sequence"/>
</dbReference>
<evidence type="ECO:0000313" key="7">
    <source>
        <dbReference type="Proteomes" id="UP000008909"/>
    </source>
</evidence>
<accession>G7YUG6</accession>
<evidence type="ECO:0000256" key="3">
    <source>
        <dbReference type="ARBA" id="ARBA00022989"/>
    </source>
</evidence>
<dbReference type="PANTHER" id="PTHR45620:SF1">
    <property type="entry name" value="G-PROTEIN COUPLED RECEPTORS FAMILY 2 PROFILE 2 DOMAIN-CONTAINING PROTEIN"/>
    <property type="match status" value="1"/>
</dbReference>
<dbReference type="GO" id="GO:0008528">
    <property type="term" value="F:G protein-coupled peptide receptor activity"/>
    <property type="evidence" value="ECO:0007669"/>
    <property type="project" value="TreeGrafter"/>
</dbReference>
<organism evidence="6 7">
    <name type="scientific">Clonorchis sinensis</name>
    <name type="common">Chinese liver fluke</name>
    <dbReference type="NCBI Taxonomy" id="79923"/>
    <lineage>
        <taxon>Eukaryota</taxon>
        <taxon>Metazoa</taxon>
        <taxon>Spiralia</taxon>
        <taxon>Lophotrochozoa</taxon>
        <taxon>Platyhelminthes</taxon>
        <taxon>Trematoda</taxon>
        <taxon>Digenea</taxon>
        <taxon>Opisthorchiida</taxon>
        <taxon>Opisthorchiata</taxon>
        <taxon>Opisthorchiidae</taxon>
        <taxon>Clonorchis</taxon>
    </lineage>
</organism>
<dbReference type="EMBL" id="DF144305">
    <property type="protein sequence ID" value="GAA56596.1"/>
    <property type="molecule type" value="Genomic_DNA"/>
</dbReference>
<dbReference type="Gene3D" id="1.20.1070.10">
    <property type="entry name" value="Rhodopsin 7-helix transmembrane proteins"/>
    <property type="match status" value="1"/>
</dbReference>
<dbReference type="GO" id="GO:0017046">
    <property type="term" value="F:peptide hormone binding"/>
    <property type="evidence" value="ECO:0007669"/>
    <property type="project" value="TreeGrafter"/>
</dbReference>
<keyword evidence="2 5" id="KW-0812">Transmembrane</keyword>
<sequence>MLLQVSEMAAFAARSDGDSCARSQVAYSRVDRTRFRYITSGESKYIGKTLLRHSCQGLDSGGRHGHCSVLRLRSSRVVHSMCHAVKKNVRMNELNADSYFLSVLFCDPQANREKSSSACVSSNSTQMMITLVGPHWETVKGWRSRTNVLVHVVVHVQMPGLKAADIRTRKHENIDIKNMTQLMVNGMQVFANTDKFRDGAFGAPMLMRRLTVVSVIGDLVTLSFGIVWRWLSQAQCTFKIISNSDVLQTNLILSGNSAEPLLNPKFYLVHYSEYRIEYGTLQAQNKLILVEQDYEDNYHEFGPYWSYAGSIVHLWLMSDDIPSSRGAREDTHPHRNGGVRHLHTVVGFRYHNYVILFDWRTFGRAVNPEKYPRSCDFSLVSAVLLQSVVVQNGWFAKKEEKKDSAKICCHNQKTTNRRLRCTRNTIHVNLFSAILLRCLVHFMQKTLDTNIQRLVRPRTLEDITLFDIPVGECAFEIRRLAKRNYWKFTSEGFSWFCRLLTTLTTLTVTATHSWVFVEALYLHNTVLIHIFHSAVSSIVGYIITGWAVRISRNSDSLEESTFQPVAGHITVRPRVAEQQFNSVSLRQDRAPTILHSETPHHVNTHSLVPRVLHFLKLDVFHPQLKPKAMIILNAPYEDKPTDFQCDITRCTTNQWFVNCQKLILGLFAMPAFPGTSWAVLHTTVCRQIYRFFHRFIVYNYDVVNELAVSEGHILNKETDVSSDASNEVYTRSDFVTGFTLQVGFTFNIYQVLINGPNVFQPYYS</sequence>
<dbReference type="Pfam" id="PF00002">
    <property type="entry name" value="7tm_2"/>
    <property type="match status" value="1"/>
</dbReference>
<dbReference type="GO" id="GO:0005886">
    <property type="term" value="C:plasma membrane"/>
    <property type="evidence" value="ECO:0007669"/>
    <property type="project" value="TreeGrafter"/>
</dbReference>
<keyword evidence="4 5" id="KW-0472">Membrane</keyword>
<dbReference type="PANTHER" id="PTHR45620">
    <property type="entry name" value="PDF RECEPTOR-LIKE PROTEIN-RELATED"/>
    <property type="match status" value="1"/>
</dbReference>
<reference key="2">
    <citation type="submission" date="2011-10" db="EMBL/GenBank/DDBJ databases">
        <title>The genome and transcriptome sequence of Clonorchis sinensis provide insights into the carcinogenic liver fluke.</title>
        <authorList>
            <person name="Wang X."/>
            <person name="Huang Y."/>
            <person name="Chen W."/>
            <person name="Liu H."/>
            <person name="Guo L."/>
            <person name="Chen Y."/>
            <person name="Luo F."/>
            <person name="Zhou W."/>
            <person name="Sun J."/>
            <person name="Mao Q."/>
            <person name="Liang P."/>
            <person name="Zhou C."/>
            <person name="Tian Y."/>
            <person name="Men J."/>
            <person name="Lv X."/>
            <person name="Huang L."/>
            <person name="Zhou J."/>
            <person name="Hu Y."/>
            <person name="Li R."/>
            <person name="Zhang F."/>
            <person name="Lei H."/>
            <person name="Li X."/>
            <person name="Hu X."/>
            <person name="Liang C."/>
            <person name="Xu J."/>
            <person name="Wu Z."/>
            <person name="Yu X."/>
        </authorList>
    </citation>
    <scope>NUCLEOTIDE SEQUENCE</scope>
    <source>
        <strain>Henan</strain>
    </source>
</reference>
<dbReference type="InterPro" id="IPR000832">
    <property type="entry name" value="GPCR_2_secretin-like"/>
</dbReference>
<gene>
    <name evidence="6" type="ORF">CLF_111177</name>
</gene>
<evidence type="ECO:0000256" key="5">
    <source>
        <dbReference type="SAM" id="Phobius"/>
    </source>
</evidence>
<dbReference type="GO" id="GO:0007188">
    <property type="term" value="P:adenylate cyclase-modulating G protein-coupled receptor signaling pathway"/>
    <property type="evidence" value="ECO:0007669"/>
    <property type="project" value="TreeGrafter"/>
</dbReference>
<evidence type="ECO:0000256" key="4">
    <source>
        <dbReference type="ARBA" id="ARBA00023136"/>
    </source>
</evidence>
<evidence type="ECO:0000256" key="2">
    <source>
        <dbReference type="ARBA" id="ARBA00022692"/>
    </source>
</evidence>
<dbReference type="AlphaFoldDB" id="G7YUG6"/>
<dbReference type="InterPro" id="IPR050332">
    <property type="entry name" value="GPCR_2"/>
</dbReference>